<dbReference type="Proteomes" id="UP000256491">
    <property type="component" value="Unassembled WGS sequence"/>
</dbReference>
<keyword evidence="3" id="KW-1185">Reference proteome</keyword>
<dbReference type="Gene3D" id="3.40.630.30">
    <property type="match status" value="1"/>
</dbReference>
<dbReference type="RefSeq" id="WP_115916225.1">
    <property type="nucleotide sequence ID" value="NZ_BJYH01000002.1"/>
</dbReference>
<gene>
    <name evidence="2" type="ORF">DRF57_00100</name>
</gene>
<sequence length="237" mass="28136">MRKATSQDREKVVAILCEAFIDVHIPNSINFVVKNSGNRYKRLKGLMEFQFDVSMLDGSVFLSDDDKGCILYLHRTKFSFKKLLLEIKLLLTCIGMDNMLKVLKREKLLKNYHPKDRYIHLWLMGVLPKNQGSGIGTKLLQESLNTYKNRLIYVETTTLENRNFYKQNGFEIFHETFELDYPLYFLKHVQYGNLFYLYTDHHIIDNYCLCKNHIILEKERQKLSSKIFRTTLFCTHL</sequence>
<proteinExistence type="predicted"/>
<organism evidence="2 3">
    <name type="scientific">Chryseobacterium rhizosphaerae</name>
    <dbReference type="NCBI Taxonomy" id="395937"/>
    <lineage>
        <taxon>Bacteria</taxon>
        <taxon>Pseudomonadati</taxon>
        <taxon>Bacteroidota</taxon>
        <taxon>Flavobacteriia</taxon>
        <taxon>Flavobacteriales</taxon>
        <taxon>Weeksellaceae</taxon>
        <taxon>Chryseobacterium group</taxon>
        <taxon>Chryseobacterium</taxon>
    </lineage>
</organism>
<dbReference type="PROSITE" id="PS51186">
    <property type="entry name" value="GNAT"/>
    <property type="match status" value="1"/>
</dbReference>
<dbReference type="InterPro" id="IPR052523">
    <property type="entry name" value="Trichothecene_AcTrans"/>
</dbReference>
<dbReference type="InterPro" id="IPR016181">
    <property type="entry name" value="Acyl_CoA_acyltransferase"/>
</dbReference>
<reference evidence="2 3" key="1">
    <citation type="journal article" date="2010" name="Syst. Appl. Microbiol.">
        <title>Four new species of Chryseobacterium from the rhizosphere of coastal sand dune plants, Chryseobacterium elymi sp. nov., Chryseobacterium hagamense sp. nov., Chryseobacterium lathyri sp. nov. and Chryseobacterium rhizosphaerae sp. nov.</title>
        <authorList>
            <person name="Cho S.H."/>
            <person name="Lee K.S."/>
            <person name="Shin D.S."/>
            <person name="Han J.H."/>
            <person name="Park K.S."/>
            <person name="Lee C.H."/>
            <person name="Park K.H."/>
            <person name="Kim S.B."/>
        </authorList>
    </citation>
    <scope>NUCLEOTIDE SEQUENCE [LARGE SCALE GENOMIC DNA]</scope>
    <source>
        <strain evidence="2 3">KCTC 22548</strain>
    </source>
</reference>
<evidence type="ECO:0000259" key="1">
    <source>
        <dbReference type="PROSITE" id="PS51186"/>
    </source>
</evidence>
<comment type="caution">
    <text evidence="2">The sequence shown here is derived from an EMBL/GenBank/DDBJ whole genome shotgun (WGS) entry which is preliminary data.</text>
</comment>
<dbReference type="EMBL" id="QNUF01000001">
    <property type="protein sequence ID" value="REC78724.1"/>
    <property type="molecule type" value="Genomic_DNA"/>
</dbReference>
<dbReference type="InterPro" id="IPR000182">
    <property type="entry name" value="GNAT_dom"/>
</dbReference>
<feature type="domain" description="N-acetyltransferase" evidence="1">
    <location>
        <begin position="1"/>
        <end position="190"/>
    </location>
</feature>
<accession>A0ABX9ITA5</accession>
<dbReference type="SUPFAM" id="SSF55729">
    <property type="entry name" value="Acyl-CoA N-acyltransferases (Nat)"/>
    <property type="match status" value="1"/>
</dbReference>
<dbReference type="PANTHER" id="PTHR42791:SF1">
    <property type="entry name" value="N-ACETYLTRANSFERASE DOMAIN-CONTAINING PROTEIN"/>
    <property type="match status" value="1"/>
</dbReference>
<name>A0ABX9ITA5_9FLAO</name>
<dbReference type="CDD" id="cd04301">
    <property type="entry name" value="NAT_SF"/>
    <property type="match status" value="1"/>
</dbReference>
<dbReference type="PANTHER" id="PTHR42791">
    <property type="entry name" value="GNAT FAMILY ACETYLTRANSFERASE"/>
    <property type="match status" value="1"/>
</dbReference>
<dbReference type="Pfam" id="PF13508">
    <property type="entry name" value="Acetyltransf_7"/>
    <property type="match status" value="1"/>
</dbReference>
<evidence type="ECO:0000313" key="2">
    <source>
        <dbReference type="EMBL" id="REC78724.1"/>
    </source>
</evidence>
<evidence type="ECO:0000313" key="3">
    <source>
        <dbReference type="Proteomes" id="UP000256491"/>
    </source>
</evidence>
<protein>
    <submittedName>
        <fullName evidence="2">GNAT family N-acetyltransferase</fullName>
    </submittedName>
</protein>